<proteinExistence type="predicted"/>
<feature type="signal peptide" evidence="1">
    <location>
        <begin position="1"/>
        <end position="18"/>
    </location>
</feature>
<gene>
    <name evidence="2" type="ORF">GGX14DRAFT_545870</name>
</gene>
<feature type="chain" id="PRO_5042015502" evidence="1">
    <location>
        <begin position="19"/>
        <end position="165"/>
    </location>
</feature>
<comment type="caution">
    <text evidence="2">The sequence shown here is derived from an EMBL/GenBank/DDBJ whole genome shotgun (WGS) entry which is preliminary data.</text>
</comment>
<dbReference type="EMBL" id="JARJCW010000090">
    <property type="protein sequence ID" value="KAJ7195439.1"/>
    <property type="molecule type" value="Genomic_DNA"/>
</dbReference>
<reference evidence="2" key="1">
    <citation type="submission" date="2023-03" db="EMBL/GenBank/DDBJ databases">
        <title>Massive genome expansion in bonnet fungi (Mycena s.s.) driven by repeated elements and novel gene families across ecological guilds.</title>
        <authorList>
            <consortium name="Lawrence Berkeley National Laboratory"/>
            <person name="Harder C.B."/>
            <person name="Miyauchi S."/>
            <person name="Viragh M."/>
            <person name="Kuo A."/>
            <person name="Thoen E."/>
            <person name="Andreopoulos B."/>
            <person name="Lu D."/>
            <person name="Skrede I."/>
            <person name="Drula E."/>
            <person name="Henrissat B."/>
            <person name="Morin E."/>
            <person name="Kohler A."/>
            <person name="Barry K."/>
            <person name="LaButti K."/>
            <person name="Morin E."/>
            <person name="Salamov A."/>
            <person name="Lipzen A."/>
            <person name="Mereny Z."/>
            <person name="Hegedus B."/>
            <person name="Baldrian P."/>
            <person name="Stursova M."/>
            <person name="Weitz H."/>
            <person name="Taylor A."/>
            <person name="Grigoriev I.V."/>
            <person name="Nagy L.G."/>
            <person name="Martin F."/>
            <person name="Kauserud H."/>
        </authorList>
    </citation>
    <scope>NUCLEOTIDE SEQUENCE</scope>
    <source>
        <strain evidence="2">9144</strain>
    </source>
</reference>
<evidence type="ECO:0000313" key="3">
    <source>
        <dbReference type="Proteomes" id="UP001219525"/>
    </source>
</evidence>
<accession>A0AAD6UVL7</accession>
<dbReference type="AlphaFoldDB" id="A0AAD6UVL7"/>
<dbReference type="Proteomes" id="UP001219525">
    <property type="component" value="Unassembled WGS sequence"/>
</dbReference>
<evidence type="ECO:0000256" key="1">
    <source>
        <dbReference type="SAM" id="SignalP"/>
    </source>
</evidence>
<keyword evidence="1" id="KW-0732">Signal</keyword>
<sequence>MIFTTLVSLLALAAAAAAAPLQPQELVVISPQIISPAEGDCWPSGSTQMVVWDTSKIPPEYMHNHGMILLGHPTTTYDSEGHRTTNENLNISCPLATDFEIGTGKTNVTIPVGTKSGPGYTVVLFGDRRVFTLYSYFLLTPYQWQHVPQVRDYSSEPREPRVPVK</sequence>
<organism evidence="2 3">
    <name type="scientific">Mycena pura</name>
    <dbReference type="NCBI Taxonomy" id="153505"/>
    <lineage>
        <taxon>Eukaryota</taxon>
        <taxon>Fungi</taxon>
        <taxon>Dikarya</taxon>
        <taxon>Basidiomycota</taxon>
        <taxon>Agaricomycotina</taxon>
        <taxon>Agaricomycetes</taxon>
        <taxon>Agaricomycetidae</taxon>
        <taxon>Agaricales</taxon>
        <taxon>Marasmiineae</taxon>
        <taxon>Mycenaceae</taxon>
        <taxon>Mycena</taxon>
    </lineage>
</organism>
<name>A0AAD6UVL7_9AGAR</name>
<keyword evidence="3" id="KW-1185">Reference proteome</keyword>
<protein>
    <submittedName>
        <fullName evidence="2">Uncharacterized protein</fullName>
    </submittedName>
</protein>
<evidence type="ECO:0000313" key="2">
    <source>
        <dbReference type="EMBL" id="KAJ7195439.1"/>
    </source>
</evidence>